<feature type="region of interest" description="Disordered" evidence="1">
    <location>
        <begin position="1"/>
        <end position="21"/>
    </location>
</feature>
<evidence type="ECO:0000313" key="3">
    <source>
        <dbReference type="EMBL" id="NEB69487.1"/>
    </source>
</evidence>
<comment type="caution">
    <text evidence="3">The sequence shown here is derived from an EMBL/GenBank/DDBJ whole genome shotgun (WGS) entry which is preliminary data.</text>
</comment>
<accession>A0A6N9VAF7</accession>
<feature type="compositionally biased region" description="Basic and acidic residues" evidence="1">
    <location>
        <begin position="1"/>
        <end position="13"/>
    </location>
</feature>
<dbReference type="AlphaFoldDB" id="A0A6N9VAF7"/>
<dbReference type="EMBL" id="JAAGME010000885">
    <property type="protein sequence ID" value="NEB69487.1"/>
    <property type="molecule type" value="Genomic_DNA"/>
</dbReference>
<dbReference type="Proteomes" id="UP000471648">
    <property type="component" value="Unassembled WGS sequence"/>
</dbReference>
<keyword evidence="2" id="KW-1133">Transmembrane helix</keyword>
<feature type="non-terminal residue" evidence="3">
    <location>
        <position position="75"/>
    </location>
</feature>
<feature type="non-terminal residue" evidence="3">
    <location>
        <position position="1"/>
    </location>
</feature>
<protein>
    <submittedName>
        <fullName evidence="3">Cation transporter</fullName>
    </submittedName>
</protein>
<reference evidence="3 4" key="1">
    <citation type="submission" date="2020-01" db="EMBL/GenBank/DDBJ databases">
        <title>Insect and environment-associated Actinomycetes.</title>
        <authorList>
            <person name="Currrie C."/>
            <person name="Chevrette M."/>
            <person name="Carlson C."/>
            <person name="Stubbendieck R."/>
            <person name="Wendt-Pienkowski E."/>
        </authorList>
    </citation>
    <scope>NUCLEOTIDE SEQUENCE [LARGE SCALE GENOMIC DNA]</scope>
    <source>
        <strain evidence="3 4">SID14438</strain>
    </source>
</reference>
<proteinExistence type="predicted"/>
<gene>
    <name evidence="3" type="ORF">G3I39_20890</name>
</gene>
<sequence>WEAWEAVRTKETVEDVPDPEPDGAYAGRRTLSLWAEFAVIAGVVIVAGWAVTQAAQVVLSSTSLRAGLVGAGIMG</sequence>
<name>A0A6N9VAF7_STRMI</name>
<evidence type="ECO:0000313" key="4">
    <source>
        <dbReference type="Proteomes" id="UP000471648"/>
    </source>
</evidence>
<evidence type="ECO:0000256" key="2">
    <source>
        <dbReference type="SAM" id="Phobius"/>
    </source>
</evidence>
<keyword evidence="2" id="KW-0472">Membrane</keyword>
<feature type="transmembrane region" description="Helical" evidence="2">
    <location>
        <begin position="31"/>
        <end position="51"/>
    </location>
</feature>
<keyword evidence="2" id="KW-0812">Transmembrane</keyword>
<organism evidence="3 4">
    <name type="scientific">Streptomyces microflavus</name>
    <name type="common">Streptomyces lipmanii</name>
    <dbReference type="NCBI Taxonomy" id="1919"/>
    <lineage>
        <taxon>Bacteria</taxon>
        <taxon>Bacillati</taxon>
        <taxon>Actinomycetota</taxon>
        <taxon>Actinomycetes</taxon>
        <taxon>Kitasatosporales</taxon>
        <taxon>Streptomycetaceae</taxon>
        <taxon>Streptomyces</taxon>
    </lineage>
</organism>
<evidence type="ECO:0000256" key="1">
    <source>
        <dbReference type="SAM" id="MobiDB-lite"/>
    </source>
</evidence>